<proteinExistence type="predicted"/>
<reference evidence="1 2" key="1">
    <citation type="submission" date="2020-09" db="EMBL/GenBank/DDBJ databases">
        <title>De no assembly of potato wild relative species, Solanum commersonii.</title>
        <authorList>
            <person name="Cho K."/>
        </authorList>
    </citation>
    <scope>NUCLEOTIDE SEQUENCE [LARGE SCALE GENOMIC DNA]</scope>
    <source>
        <strain evidence="1">LZ3.2</strain>
        <tissue evidence="1">Leaf</tissue>
    </source>
</reference>
<sequence length="162" mass="19111">MGQSHFAKQYWRIGDKKTWPYITSVCYQVVIEIQSRGGGQDSYGTWSERYKETWKNSPLMPHLWWKWGTYSPFQLMHFPDRSHPHSTISQSMWKTTWNPILRRNLNDLESEEVLARWPPFALVQSTTQDKLIRDIAGWILHAKACYLQQSSKKTELINGHGN</sequence>
<organism evidence="1 2">
    <name type="scientific">Solanum commersonii</name>
    <name type="common">Commerson's wild potato</name>
    <name type="synonym">Commerson's nightshade</name>
    <dbReference type="NCBI Taxonomy" id="4109"/>
    <lineage>
        <taxon>Eukaryota</taxon>
        <taxon>Viridiplantae</taxon>
        <taxon>Streptophyta</taxon>
        <taxon>Embryophyta</taxon>
        <taxon>Tracheophyta</taxon>
        <taxon>Spermatophyta</taxon>
        <taxon>Magnoliopsida</taxon>
        <taxon>eudicotyledons</taxon>
        <taxon>Gunneridae</taxon>
        <taxon>Pentapetalae</taxon>
        <taxon>asterids</taxon>
        <taxon>lamiids</taxon>
        <taxon>Solanales</taxon>
        <taxon>Solanaceae</taxon>
        <taxon>Solanoideae</taxon>
        <taxon>Solaneae</taxon>
        <taxon>Solanum</taxon>
    </lineage>
</organism>
<dbReference type="EMBL" id="JACXVP010000004">
    <property type="protein sequence ID" value="KAG5611987.1"/>
    <property type="molecule type" value="Genomic_DNA"/>
</dbReference>
<dbReference type="AlphaFoldDB" id="A0A9J5ZGD0"/>
<evidence type="ECO:0000313" key="1">
    <source>
        <dbReference type="EMBL" id="KAG5611987.1"/>
    </source>
</evidence>
<accession>A0A9J5ZGD0</accession>
<keyword evidence="2" id="KW-1185">Reference proteome</keyword>
<comment type="caution">
    <text evidence="1">The sequence shown here is derived from an EMBL/GenBank/DDBJ whole genome shotgun (WGS) entry which is preliminary data.</text>
</comment>
<gene>
    <name evidence="1" type="ORF">H5410_023268</name>
</gene>
<dbReference type="Proteomes" id="UP000824120">
    <property type="component" value="Chromosome 4"/>
</dbReference>
<evidence type="ECO:0000313" key="2">
    <source>
        <dbReference type="Proteomes" id="UP000824120"/>
    </source>
</evidence>
<name>A0A9J5ZGD0_SOLCO</name>
<protein>
    <submittedName>
        <fullName evidence="1">Uncharacterized protein</fullName>
    </submittedName>
</protein>